<evidence type="ECO:0000313" key="2">
    <source>
        <dbReference type="EMBL" id="OJT04508.1"/>
    </source>
</evidence>
<gene>
    <name evidence="2" type="ORF">TRAPUB_4778</name>
</gene>
<name>A0A1M2VA62_TRAPU</name>
<protein>
    <submittedName>
        <fullName evidence="2">Uncharacterized protein</fullName>
    </submittedName>
</protein>
<dbReference type="Proteomes" id="UP000184267">
    <property type="component" value="Unassembled WGS sequence"/>
</dbReference>
<sequence length="162" mass="17637">MILSVRARRATAHLLERRLRALKLTGARPQHSPPAIDARRDSSRARDVEPLHPVRASEQRERVENRDARRPYVKCELVRTPIEGGTWRCARATSRGPCSGGLALGLALATTSCAIDMPWSRLGTLGAAAAAAAGDQGIRSTSRENITLYRRLGKKLAPEGLP</sequence>
<evidence type="ECO:0000313" key="3">
    <source>
        <dbReference type="Proteomes" id="UP000184267"/>
    </source>
</evidence>
<dbReference type="AlphaFoldDB" id="A0A1M2VA62"/>
<evidence type="ECO:0000256" key="1">
    <source>
        <dbReference type="SAM" id="MobiDB-lite"/>
    </source>
</evidence>
<feature type="region of interest" description="Disordered" evidence="1">
    <location>
        <begin position="25"/>
        <end position="65"/>
    </location>
</feature>
<dbReference type="EMBL" id="MNAD01001539">
    <property type="protein sequence ID" value="OJT04508.1"/>
    <property type="molecule type" value="Genomic_DNA"/>
</dbReference>
<organism evidence="2 3">
    <name type="scientific">Trametes pubescens</name>
    <name type="common">White-rot fungus</name>
    <dbReference type="NCBI Taxonomy" id="154538"/>
    <lineage>
        <taxon>Eukaryota</taxon>
        <taxon>Fungi</taxon>
        <taxon>Dikarya</taxon>
        <taxon>Basidiomycota</taxon>
        <taxon>Agaricomycotina</taxon>
        <taxon>Agaricomycetes</taxon>
        <taxon>Polyporales</taxon>
        <taxon>Polyporaceae</taxon>
        <taxon>Trametes</taxon>
    </lineage>
</organism>
<keyword evidence="3" id="KW-1185">Reference proteome</keyword>
<feature type="compositionally biased region" description="Basic and acidic residues" evidence="1">
    <location>
        <begin position="37"/>
        <end position="65"/>
    </location>
</feature>
<accession>A0A1M2VA62</accession>
<reference evidence="2 3" key="1">
    <citation type="submission" date="2016-10" db="EMBL/GenBank/DDBJ databases">
        <title>Genome sequence of the basidiomycete white-rot fungus Trametes pubescens.</title>
        <authorList>
            <person name="Makela M.R."/>
            <person name="Granchi Z."/>
            <person name="Peng M."/>
            <person name="De Vries R.P."/>
            <person name="Grigoriev I."/>
            <person name="Riley R."/>
            <person name="Hilden K."/>
        </authorList>
    </citation>
    <scope>NUCLEOTIDE SEQUENCE [LARGE SCALE GENOMIC DNA]</scope>
    <source>
        <strain evidence="2 3">FBCC735</strain>
    </source>
</reference>
<comment type="caution">
    <text evidence="2">The sequence shown here is derived from an EMBL/GenBank/DDBJ whole genome shotgun (WGS) entry which is preliminary data.</text>
</comment>
<proteinExistence type="predicted"/>